<evidence type="ECO:0000313" key="7">
    <source>
        <dbReference type="Proteomes" id="UP000281118"/>
    </source>
</evidence>
<dbReference type="InterPro" id="IPR014710">
    <property type="entry name" value="RmlC-like_jellyroll"/>
</dbReference>
<name>A0A433MDA7_9BURK</name>
<feature type="domain" description="HTH araC/xylS-type" evidence="5">
    <location>
        <begin position="170"/>
        <end position="267"/>
    </location>
</feature>
<dbReference type="Gene3D" id="2.60.120.10">
    <property type="entry name" value="Jelly Rolls"/>
    <property type="match status" value="1"/>
</dbReference>
<keyword evidence="2" id="KW-0238">DNA-binding</keyword>
<evidence type="ECO:0000256" key="2">
    <source>
        <dbReference type="ARBA" id="ARBA00023125"/>
    </source>
</evidence>
<dbReference type="GO" id="GO:0043565">
    <property type="term" value="F:sequence-specific DNA binding"/>
    <property type="evidence" value="ECO:0007669"/>
    <property type="project" value="InterPro"/>
</dbReference>
<dbReference type="PROSITE" id="PS01124">
    <property type="entry name" value="HTH_ARAC_FAMILY_2"/>
    <property type="match status" value="1"/>
</dbReference>
<accession>A0A433MDA7</accession>
<evidence type="ECO:0000259" key="5">
    <source>
        <dbReference type="PROSITE" id="PS01124"/>
    </source>
</evidence>
<dbReference type="Pfam" id="PF12833">
    <property type="entry name" value="HTH_18"/>
    <property type="match status" value="1"/>
</dbReference>
<evidence type="ECO:0000256" key="1">
    <source>
        <dbReference type="ARBA" id="ARBA00023015"/>
    </source>
</evidence>
<evidence type="ECO:0000256" key="3">
    <source>
        <dbReference type="ARBA" id="ARBA00023159"/>
    </source>
</evidence>
<dbReference type="SUPFAM" id="SSF51215">
    <property type="entry name" value="Regulatory protein AraC"/>
    <property type="match status" value="1"/>
</dbReference>
<dbReference type="PRINTS" id="PR00032">
    <property type="entry name" value="HTHARAC"/>
</dbReference>
<reference evidence="6 7" key="1">
    <citation type="submission" date="2018-12" db="EMBL/GenBank/DDBJ databases">
        <title>The genome sequences of Variovorax guangxiensis DSM 27352.</title>
        <authorList>
            <person name="Gao J."/>
            <person name="Sun J."/>
        </authorList>
    </citation>
    <scope>NUCLEOTIDE SEQUENCE [LARGE SCALE GENOMIC DNA]</scope>
    <source>
        <strain evidence="6 7">DSM 27352</strain>
    </source>
</reference>
<dbReference type="InterPro" id="IPR018060">
    <property type="entry name" value="HTH_AraC"/>
</dbReference>
<dbReference type="InterPro" id="IPR050204">
    <property type="entry name" value="AraC_XylS_family_regulators"/>
</dbReference>
<evidence type="ECO:0000313" key="6">
    <source>
        <dbReference type="EMBL" id="RUR65734.1"/>
    </source>
</evidence>
<keyword evidence="1" id="KW-0805">Transcription regulation</keyword>
<dbReference type="RefSeq" id="WP_126018693.1">
    <property type="nucleotide sequence ID" value="NZ_RXFT01000001.1"/>
</dbReference>
<dbReference type="Gene3D" id="1.10.10.60">
    <property type="entry name" value="Homeodomain-like"/>
    <property type="match status" value="2"/>
</dbReference>
<dbReference type="PANTHER" id="PTHR46796">
    <property type="entry name" value="HTH-TYPE TRANSCRIPTIONAL ACTIVATOR RHAS-RELATED"/>
    <property type="match status" value="1"/>
</dbReference>
<dbReference type="InterPro" id="IPR009057">
    <property type="entry name" value="Homeodomain-like_sf"/>
</dbReference>
<gene>
    <name evidence="6" type="ORF">EJP67_01535</name>
</gene>
<dbReference type="InterPro" id="IPR020449">
    <property type="entry name" value="Tscrpt_reg_AraC-type_HTH"/>
</dbReference>
<dbReference type="Proteomes" id="UP000281118">
    <property type="component" value="Unassembled WGS sequence"/>
</dbReference>
<keyword evidence="3" id="KW-0010">Activator</keyword>
<evidence type="ECO:0000256" key="4">
    <source>
        <dbReference type="ARBA" id="ARBA00023163"/>
    </source>
</evidence>
<dbReference type="EMBL" id="RXFT01000001">
    <property type="protein sequence ID" value="RUR65734.1"/>
    <property type="molecule type" value="Genomic_DNA"/>
</dbReference>
<keyword evidence="4" id="KW-0804">Transcription</keyword>
<protein>
    <submittedName>
        <fullName evidence="6">Helix-turn-helix domain-containing protein</fullName>
    </submittedName>
</protein>
<dbReference type="GO" id="GO:0003700">
    <property type="term" value="F:DNA-binding transcription factor activity"/>
    <property type="evidence" value="ECO:0007669"/>
    <property type="project" value="InterPro"/>
</dbReference>
<dbReference type="AlphaFoldDB" id="A0A433MDA7"/>
<dbReference type="InterPro" id="IPR037923">
    <property type="entry name" value="HTH-like"/>
</dbReference>
<organism evidence="6 7">
    <name type="scientific">Variovorax guangxiensis</name>
    <dbReference type="NCBI Taxonomy" id="1775474"/>
    <lineage>
        <taxon>Bacteria</taxon>
        <taxon>Pseudomonadati</taxon>
        <taxon>Pseudomonadota</taxon>
        <taxon>Betaproteobacteria</taxon>
        <taxon>Burkholderiales</taxon>
        <taxon>Comamonadaceae</taxon>
        <taxon>Variovorax</taxon>
    </lineage>
</organism>
<proteinExistence type="predicted"/>
<comment type="caution">
    <text evidence="6">The sequence shown here is derived from an EMBL/GenBank/DDBJ whole genome shotgun (WGS) entry which is preliminary data.</text>
</comment>
<dbReference type="OrthoDB" id="5295226at2"/>
<dbReference type="SUPFAM" id="SSF46689">
    <property type="entry name" value="Homeodomain-like"/>
    <property type="match status" value="2"/>
</dbReference>
<sequence length="275" mass="30180">MTRNPPSNPPASHVIGLPMDGGAQIEALFAADPKARFELHWHAEWSVGAILEGRCEFTCAGERQVAQSGDIVLMAPFMLHTAGVSAQGFRMVMLYVPHAWASRRLAWPPGLRGTLRQGVWRDEVMAGELASAAQAQDGAQVGRLLEEILRAQADGELVPVERHMGDARVEAVCEALATEDACRIDPAGLAQRLGVSREHFHRLFRLAVGMTPAHYARLARIGRARALLREGHAAAEVAAQCGFTDQAHFSRWFRRCFGVTPGNYMAGRERTERRA</sequence>
<dbReference type="InterPro" id="IPR003313">
    <property type="entry name" value="AraC-bd"/>
</dbReference>
<dbReference type="Pfam" id="PF02311">
    <property type="entry name" value="AraC_binding"/>
    <property type="match status" value="1"/>
</dbReference>
<dbReference type="SMART" id="SM00342">
    <property type="entry name" value="HTH_ARAC"/>
    <property type="match status" value="1"/>
</dbReference>